<dbReference type="GO" id="GO:0005634">
    <property type="term" value="C:nucleus"/>
    <property type="evidence" value="ECO:0007669"/>
    <property type="project" value="TreeGrafter"/>
</dbReference>
<dbReference type="InterPro" id="IPR000719">
    <property type="entry name" value="Prot_kinase_dom"/>
</dbReference>
<dbReference type="GO" id="GO:0004674">
    <property type="term" value="F:protein serine/threonine kinase activity"/>
    <property type="evidence" value="ECO:0007669"/>
    <property type="project" value="UniProtKB-KW"/>
</dbReference>
<evidence type="ECO:0000256" key="7">
    <source>
        <dbReference type="PROSITE-ProRule" id="PRU10141"/>
    </source>
</evidence>
<reference evidence="10" key="1">
    <citation type="submission" date="2021-09" db="EMBL/GenBank/DDBJ databases">
        <authorList>
            <consortium name="AG Swart"/>
            <person name="Singh M."/>
            <person name="Singh A."/>
            <person name="Seah K."/>
            <person name="Emmerich C."/>
        </authorList>
    </citation>
    <scope>NUCLEOTIDE SEQUENCE</scope>
    <source>
        <strain evidence="10">ATCC30299</strain>
    </source>
</reference>
<dbReference type="EMBL" id="CAJZBQ010000021">
    <property type="protein sequence ID" value="CAG9318800.1"/>
    <property type="molecule type" value="Genomic_DNA"/>
</dbReference>
<evidence type="ECO:0000256" key="8">
    <source>
        <dbReference type="RuleBase" id="RU000304"/>
    </source>
</evidence>
<evidence type="ECO:0000256" key="1">
    <source>
        <dbReference type="ARBA" id="ARBA00022679"/>
    </source>
</evidence>
<protein>
    <recommendedName>
        <fullName evidence="9">Protein kinase domain-containing protein</fullName>
    </recommendedName>
</protein>
<dbReference type="PROSITE" id="PS00107">
    <property type="entry name" value="PROTEIN_KINASE_ATP"/>
    <property type="match status" value="1"/>
</dbReference>
<dbReference type="GO" id="GO:0005737">
    <property type="term" value="C:cytoplasm"/>
    <property type="evidence" value="ECO:0007669"/>
    <property type="project" value="TreeGrafter"/>
</dbReference>
<evidence type="ECO:0000256" key="2">
    <source>
        <dbReference type="ARBA" id="ARBA00022741"/>
    </source>
</evidence>
<evidence type="ECO:0000256" key="5">
    <source>
        <dbReference type="ARBA" id="ARBA00023193"/>
    </source>
</evidence>
<accession>A0AAU9IXS4</accession>
<sequence>MSAFDTLKTPKSQNSSSDITYYGYQLKTHQFPPELTCPSPSKQIKARSFTTGHKHIVESKNLNFIQAPRFSSDFDCYGVIGEGEFSIVYKVLQRGSNSFYAVKKIKSKCRGVKDREHFLKEVKKLAHLSSVISDSQRHLVQYFDSWEEDRHIYIRTELCDTSLKTYLALNNFIEENIIWKVLFEVCKGLDLIHSENYIHLDIKPSNLFLKENVVKIGDFGHMIEEGYEVLNEGDIAYVAPEVLSGSASFASDVYSLGLVLFEMSTGVVLPDSGIPWHNLRTGLMPIECLNVSEKLKNLILRMTYPEPESRISISEILCMENPLATPNSARKSSMKPKTVPFDFRILEVEESPCDHLAINLLSSFNAV</sequence>
<dbReference type="InterPro" id="IPR050339">
    <property type="entry name" value="CC_SR_Kinase"/>
</dbReference>
<keyword evidence="3" id="KW-0418">Kinase</keyword>
<keyword evidence="11" id="KW-1185">Reference proteome</keyword>
<keyword evidence="2 7" id="KW-0547">Nucleotide-binding</keyword>
<gene>
    <name evidence="10" type="ORF">BSTOLATCC_MIC22164</name>
</gene>
<dbReference type="Pfam" id="PF00069">
    <property type="entry name" value="Pkinase"/>
    <property type="match status" value="1"/>
</dbReference>
<evidence type="ECO:0000313" key="10">
    <source>
        <dbReference type="EMBL" id="CAG9318800.1"/>
    </source>
</evidence>
<evidence type="ECO:0000256" key="6">
    <source>
        <dbReference type="ARBA" id="ARBA00037982"/>
    </source>
</evidence>
<dbReference type="GO" id="GO:0005524">
    <property type="term" value="F:ATP binding"/>
    <property type="evidence" value="ECO:0007669"/>
    <property type="project" value="UniProtKB-UniRule"/>
</dbReference>
<keyword evidence="5" id="KW-0652">Protein synthesis inhibitor</keyword>
<comment type="similarity">
    <text evidence="6">Belongs to the protein kinase superfamily. Ser/Thr protein kinase family. GCN2 subfamily.</text>
</comment>
<evidence type="ECO:0000259" key="9">
    <source>
        <dbReference type="PROSITE" id="PS50011"/>
    </source>
</evidence>
<keyword evidence="1" id="KW-0808">Transferase</keyword>
<dbReference type="Gene3D" id="3.30.200.20">
    <property type="entry name" value="Phosphorylase Kinase, domain 1"/>
    <property type="match status" value="1"/>
</dbReference>
<evidence type="ECO:0000313" key="11">
    <source>
        <dbReference type="Proteomes" id="UP001162131"/>
    </source>
</evidence>
<dbReference type="PROSITE" id="PS50011">
    <property type="entry name" value="PROTEIN_KINASE_DOM"/>
    <property type="match status" value="1"/>
</dbReference>
<dbReference type="PANTHER" id="PTHR11042">
    <property type="entry name" value="EUKARYOTIC TRANSLATION INITIATION FACTOR 2-ALPHA KINASE EIF2-ALPHA KINASE -RELATED"/>
    <property type="match status" value="1"/>
</dbReference>
<keyword evidence="4 7" id="KW-0067">ATP-binding</keyword>
<feature type="binding site" evidence="7">
    <location>
        <position position="104"/>
    </location>
    <ligand>
        <name>ATP</name>
        <dbReference type="ChEBI" id="CHEBI:30616"/>
    </ligand>
</feature>
<evidence type="ECO:0000256" key="3">
    <source>
        <dbReference type="ARBA" id="ARBA00022777"/>
    </source>
</evidence>
<dbReference type="InterPro" id="IPR017441">
    <property type="entry name" value="Protein_kinase_ATP_BS"/>
</dbReference>
<dbReference type="InterPro" id="IPR008271">
    <property type="entry name" value="Ser/Thr_kinase_AS"/>
</dbReference>
<dbReference type="Gene3D" id="1.10.510.10">
    <property type="entry name" value="Transferase(Phosphotransferase) domain 1"/>
    <property type="match status" value="1"/>
</dbReference>
<dbReference type="PROSITE" id="PS00108">
    <property type="entry name" value="PROTEIN_KINASE_ST"/>
    <property type="match status" value="1"/>
</dbReference>
<dbReference type="InterPro" id="IPR011009">
    <property type="entry name" value="Kinase-like_dom_sf"/>
</dbReference>
<name>A0AAU9IXS4_9CILI</name>
<organism evidence="10 11">
    <name type="scientific">Blepharisma stoltei</name>
    <dbReference type="NCBI Taxonomy" id="1481888"/>
    <lineage>
        <taxon>Eukaryota</taxon>
        <taxon>Sar</taxon>
        <taxon>Alveolata</taxon>
        <taxon>Ciliophora</taxon>
        <taxon>Postciliodesmatophora</taxon>
        <taxon>Heterotrichea</taxon>
        <taxon>Heterotrichida</taxon>
        <taxon>Blepharismidae</taxon>
        <taxon>Blepharisma</taxon>
    </lineage>
</organism>
<evidence type="ECO:0000256" key="4">
    <source>
        <dbReference type="ARBA" id="ARBA00022840"/>
    </source>
</evidence>
<dbReference type="SMART" id="SM00220">
    <property type="entry name" value="S_TKc"/>
    <property type="match status" value="1"/>
</dbReference>
<dbReference type="GO" id="GO:0017148">
    <property type="term" value="P:negative regulation of translation"/>
    <property type="evidence" value="ECO:0007669"/>
    <property type="project" value="UniProtKB-KW"/>
</dbReference>
<dbReference type="SUPFAM" id="SSF56112">
    <property type="entry name" value="Protein kinase-like (PK-like)"/>
    <property type="match status" value="1"/>
</dbReference>
<keyword evidence="8" id="KW-0723">Serine/threonine-protein kinase</keyword>
<dbReference type="AlphaFoldDB" id="A0AAU9IXS4"/>
<feature type="domain" description="Protein kinase" evidence="9">
    <location>
        <begin position="74"/>
        <end position="324"/>
    </location>
</feature>
<comment type="caution">
    <text evidence="10">The sequence shown here is derived from an EMBL/GenBank/DDBJ whole genome shotgun (WGS) entry which is preliminary data.</text>
</comment>
<proteinExistence type="inferred from homology"/>
<dbReference type="Proteomes" id="UP001162131">
    <property type="component" value="Unassembled WGS sequence"/>
</dbReference>